<accession>A0AAU7QGU0</accession>
<dbReference type="AlphaFoldDB" id="A0AAU7QGU0"/>
<gene>
    <name evidence="2" type="ORF">ABNK63_08990</name>
</gene>
<dbReference type="EMBL" id="CP157948">
    <property type="protein sequence ID" value="XBS88558.1"/>
    <property type="molecule type" value="Genomic_DNA"/>
</dbReference>
<keyword evidence="1" id="KW-0732">Signal</keyword>
<evidence type="ECO:0000256" key="1">
    <source>
        <dbReference type="SAM" id="SignalP"/>
    </source>
</evidence>
<feature type="chain" id="PRO_5043638797" evidence="1">
    <location>
        <begin position="20"/>
        <end position="110"/>
    </location>
</feature>
<evidence type="ECO:0000313" key="2">
    <source>
        <dbReference type="EMBL" id="XBS88558.1"/>
    </source>
</evidence>
<organism evidence="2">
    <name type="scientific">Rhodanobacter sp. IGA1.0</name>
    <dbReference type="NCBI Taxonomy" id="3158582"/>
    <lineage>
        <taxon>Bacteria</taxon>
        <taxon>Pseudomonadati</taxon>
        <taxon>Pseudomonadota</taxon>
        <taxon>Gammaproteobacteria</taxon>
        <taxon>Lysobacterales</taxon>
        <taxon>Rhodanobacteraceae</taxon>
        <taxon>Rhodanobacter</taxon>
    </lineage>
</organism>
<sequence length="110" mass="12002">MRALLVLLLSGGVLSMAQAASVHYVDVVNDSASNVTAVSATRDGLRWEPLAVGYRSLQANSVITLAVQREGGCRRDFRVDFVDGRQMTVQGFDICRNRSLHLGRALARAR</sequence>
<proteinExistence type="predicted"/>
<name>A0AAU7QGU0_9GAMM</name>
<feature type="signal peptide" evidence="1">
    <location>
        <begin position="1"/>
        <end position="19"/>
    </location>
</feature>
<dbReference type="RefSeq" id="WP_007808994.1">
    <property type="nucleotide sequence ID" value="NZ_CP157948.1"/>
</dbReference>
<protein>
    <submittedName>
        <fullName evidence="2">Uncharacterized protein</fullName>
    </submittedName>
</protein>
<reference evidence="2" key="1">
    <citation type="submission" date="2024-06" db="EMBL/GenBank/DDBJ databases">
        <authorList>
            <person name="Sun Y."/>
        </authorList>
    </citation>
    <scope>NUCLEOTIDE SEQUENCE</scope>
    <source>
        <strain evidence="2">IGA1.0</strain>
    </source>
</reference>